<dbReference type="Pfam" id="PF01370">
    <property type="entry name" value="Epimerase"/>
    <property type="match status" value="1"/>
</dbReference>
<dbReference type="InterPro" id="IPR001509">
    <property type="entry name" value="Epimerase_deHydtase"/>
</dbReference>
<comment type="similarity">
    <text evidence="1">Belongs to the NAD(P)-dependent epimerase/dehydratase family. SDR39U1 subfamily.</text>
</comment>
<gene>
    <name evidence="4" type="ORF">GCM10009129_22810</name>
</gene>
<proteinExistence type="inferred from homology"/>
<evidence type="ECO:0000313" key="5">
    <source>
        <dbReference type="Proteomes" id="UP001501787"/>
    </source>
</evidence>
<reference evidence="5" key="1">
    <citation type="journal article" date="2019" name="Int. J. Syst. Evol. Microbiol.">
        <title>The Global Catalogue of Microorganisms (GCM) 10K type strain sequencing project: providing services to taxonomists for standard genome sequencing and annotation.</title>
        <authorList>
            <consortium name="The Broad Institute Genomics Platform"/>
            <consortium name="The Broad Institute Genome Sequencing Center for Infectious Disease"/>
            <person name="Wu L."/>
            <person name="Ma J."/>
        </authorList>
    </citation>
    <scope>NUCLEOTIDE SEQUENCE [LARGE SCALE GENOMIC DNA]</scope>
    <source>
        <strain evidence="5">JCM 16343</strain>
    </source>
</reference>
<dbReference type="Proteomes" id="UP001501787">
    <property type="component" value="Unassembled WGS sequence"/>
</dbReference>
<dbReference type="SUPFAM" id="SSF51735">
    <property type="entry name" value="NAD(P)-binding Rossmann-fold domains"/>
    <property type="match status" value="1"/>
</dbReference>
<evidence type="ECO:0000259" key="3">
    <source>
        <dbReference type="Pfam" id="PF08338"/>
    </source>
</evidence>
<accession>A0ABP3FV37</accession>
<feature type="domain" description="NAD-dependent epimerase/dehydratase" evidence="2">
    <location>
        <begin position="3"/>
        <end position="218"/>
    </location>
</feature>
<dbReference type="InterPro" id="IPR036291">
    <property type="entry name" value="NAD(P)-bd_dom_sf"/>
</dbReference>
<organism evidence="4 5">
    <name type="scientific">Psychrobacter aestuarii</name>
    <dbReference type="NCBI Taxonomy" id="556327"/>
    <lineage>
        <taxon>Bacteria</taxon>
        <taxon>Pseudomonadati</taxon>
        <taxon>Pseudomonadota</taxon>
        <taxon>Gammaproteobacteria</taxon>
        <taxon>Moraxellales</taxon>
        <taxon>Moraxellaceae</taxon>
        <taxon>Psychrobacter</taxon>
    </lineage>
</organism>
<name>A0ABP3FV37_9GAMM</name>
<evidence type="ECO:0000313" key="4">
    <source>
        <dbReference type="EMBL" id="GAA0324439.1"/>
    </source>
</evidence>
<sequence>MKVLISGGSGFLGTALSKQLLAYYQTKDQPIDITWLTRNTQQAHLHDVQLMSYDTLKDTDAAFDVIINLAGAGIADKRWSDERKQQLMDSRIKPTQALLDFIARSSHKPTCLISGSAIGWYGTQGDTPLTEDSSFEEDFAHRLCAAWEQLATKATELGVPVALIRTGVVIHPSGGMLGKLLPPFKLGLGGQLGDGTQIMSWISREDWVAALIFVLEQQLAQTADAKPHAQIYNFTAPNPISNAVFTKAVGHWLHRPTVFTLPRSLLQLMFGEMATLLVDGQKVLPKALEDSGYSFLQPTIAEALREQSD</sequence>
<dbReference type="PANTHER" id="PTHR11092">
    <property type="entry name" value="SUGAR NUCLEOTIDE EPIMERASE RELATED"/>
    <property type="match status" value="1"/>
</dbReference>
<keyword evidence="5" id="KW-1185">Reference proteome</keyword>
<evidence type="ECO:0000259" key="2">
    <source>
        <dbReference type="Pfam" id="PF01370"/>
    </source>
</evidence>
<evidence type="ECO:0000256" key="1">
    <source>
        <dbReference type="ARBA" id="ARBA00009353"/>
    </source>
</evidence>
<dbReference type="RefSeq" id="WP_201504464.1">
    <property type="nucleotide sequence ID" value="NZ_BAAAFR010000008.1"/>
</dbReference>
<dbReference type="InterPro" id="IPR013549">
    <property type="entry name" value="DUF1731"/>
</dbReference>
<feature type="domain" description="DUF1731" evidence="3">
    <location>
        <begin position="262"/>
        <end position="306"/>
    </location>
</feature>
<dbReference type="PANTHER" id="PTHR11092:SF0">
    <property type="entry name" value="EPIMERASE FAMILY PROTEIN SDR39U1"/>
    <property type="match status" value="1"/>
</dbReference>
<dbReference type="Pfam" id="PF08338">
    <property type="entry name" value="DUF1731"/>
    <property type="match status" value="1"/>
</dbReference>
<dbReference type="EMBL" id="BAAAFR010000008">
    <property type="protein sequence ID" value="GAA0324439.1"/>
    <property type="molecule type" value="Genomic_DNA"/>
</dbReference>
<dbReference type="InterPro" id="IPR010099">
    <property type="entry name" value="SDR39U1"/>
</dbReference>
<dbReference type="Gene3D" id="3.40.50.720">
    <property type="entry name" value="NAD(P)-binding Rossmann-like Domain"/>
    <property type="match status" value="1"/>
</dbReference>
<dbReference type="NCBIfam" id="TIGR01777">
    <property type="entry name" value="yfcH"/>
    <property type="match status" value="1"/>
</dbReference>
<protein>
    <submittedName>
        <fullName evidence="4">TIGR01777 family oxidoreductase</fullName>
    </submittedName>
</protein>
<comment type="caution">
    <text evidence="4">The sequence shown here is derived from an EMBL/GenBank/DDBJ whole genome shotgun (WGS) entry which is preliminary data.</text>
</comment>